<protein>
    <submittedName>
        <fullName evidence="2">Uncharacterized protein</fullName>
    </submittedName>
</protein>
<feature type="compositionally biased region" description="Basic and acidic residues" evidence="1">
    <location>
        <begin position="15"/>
        <end position="28"/>
    </location>
</feature>
<gene>
    <name evidence="2" type="ORF">ACH5RR_026216</name>
</gene>
<dbReference type="EMBL" id="JBJUIK010000011">
    <property type="protein sequence ID" value="KAL3513499.1"/>
    <property type="molecule type" value="Genomic_DNA"/>
</dbReference>
<name>A0ABD2Z321_9GENT</name>
<evidence type="ECO:0000256" key="1">
    <source>
        <dbReference type="SAM" id="MobiDB-lite"/>
    </source>
</evidence>
<dbReference type="Proteomes" id="UP001630127">
    <property type="component" value="Unassembled WGS sequence"/>
</dbReference>
<reference evidence="2 3" key="1">
    <citation type="submission" date="2024-11" db="EMBL/GenBank/DDBJ databases">
        <title>A near-complete genome assembly of Cinchona calisaya.</title>
        <authorList>
            <person name="Lian D.C."/>
            <person name="Zhao X.W."/>
            <person name="Wei L."/>
        </authorList>
    </citation>
    <scope>NUCLEOTIDE SEQUENCE [LARGE SCALE GENOMIC DNA]</scope>
    <source>
        <tissue evidence="2">Nenye</tissue>
    </source>
</reference>
<evidence type="ECO:0000313" key="3">
    <source>
        <dbReference type="Proteomes" id="UP001630127"/>
    </source>
</evidence>
<sequence>MANPKISSLEGNPNDGKRVYKNPEFENKDYDMQMAKKDNLGIKQPQTMEALDVLGTVPSHSLMVTSYDIVEALSQPQEMMPSTEKYSGSPWNLIAKVQLFSRNSEVILELHNFYDELMHDYHQQFRRVKKSFMEIDVSDSLSDLDSVDGFDCPRPVNHDQYIHMQVRNLEWDVLVHAYAKSTAAKRQLLWADLASLSFSVNSP</sequence>
<feature type="compositionally biased region" description="Polar residues" evidence="1">
    <location>
        <begin position="1"/>
        <end position="11"/>
    </location>
</feature>
<accession>A0ABD2Z321</accession>
<proteinExistence type="predicted"/>
<feature type="region of interest" description="Disordered" evidence="1">
    <location>
        <begin position="1"/>
        <end position="28"/>
    </location>
</feature>
<organism evidence="2 3">
    <name type="scientific">Cinchona calisaya</name>
    <dbReference type="NCBI Taxonomy" id="153742"/>
    <lineage>
        <taxon>Eukaryota</taxon>
        <taxon>Viridiplantae</taxon>
        <taxon>Streptophyta</taxon>
        <taxon>Embryophyta</taxon>
        <taxon>Tracheophyta</taxon>
        <taxon>Spermatophyta</taxon>
        <taxon>Magnoliopsida</taxon>
        <taxon>eudicotyledons</taxon>
        <taxon>Gunneridae</taxon>
        <taxon>Pentapetalae</taxon>
        <taxon>asterids</taxon>
        <taxon>lamiids</taxon>
        <taxon>Gentianales</taxon>
        <taxon>Rubiaceae</taxon>
        <taxon>Cinchonoideae</taxon>
        <taxon>Cinchoneae</taxon>
        <taxon>Cinchona</taxon>
    </lineage>
</organism>
<dbReference type="AlphaFoldDB" id="A0ABD2Z321"/>
<evidence type="ECO:0000313" key="2">
    <source>
        <dbReference type="EMBL" id="KAL3513499.1"/>
    </source>
</evidence>
<comment type="caution">
    <text evidence="2">The sequence shown here is derived from an EMBL/GenBank/DDBJ whole genome shotgun (WGS) entry which is preliminary data.</text>
</comment>
<keyword evidence="3" id="KW-1185">Reference proteome</keyword>